<reference evidence="8 9" key="1">
    <citation type="journal article" date="2020" name="G3 (Bethesda)">
        <title>CeMbio - The Caenorhabditis elegans Microbiome Resource.</title>
        <authorList>
            <person name="Dirksen P."/>
            <person name="Assie A."/>
            <person name="Zimmermann J."/>
            <person name="Zhang F."/>
            <person name="Tietje A.M."/>
            <person name="Marsh S.A."/>
            <person name="Felix M.A."/>
            <person name="Shapira M."/>
            <person name="Kaleta C."/>
            <person name="Schulenburg H."/>
            <person name="Samuel B."/>
        </authorList>
    </citation>
    <scope>NUCLEOTIDE SEQUENCE [LARGE SCALE GENOMIC DNA]</scope>
    <source>
        <strain evidence="8 9">BIGb0172</strain>
    </source>
</reference>
<dbReference type="InterPro" id="IPR014048">
    <property type="entry name" value="MethylDNA_cys_MeTrfase_DNA-bd"/>
</dbReference>
<dbReference type="InterPro" id="IPR001497">
    <property type="entry name" value="MethylDNA_cys_MeTrfase_AS"/>
</dbReference>
<keyword evidence="2" id="KW-0489">Methyltransferase</keyword>
<proteinExistence type="predicted"/>
<dbReference type="EMBL" id="CP058554">
    <property type="protein sequence ID" value="QMV72958.1"/>
    <property type="molecule type" value="Genomic_DNA"/>
</dbReference>
<dbReference type="InterPro" id="IPR036217">
    <property type="entry name" value="MethylDNA_cys_MeTrfase_DNAb"/>
</dbReference>
<dbReference type="AlphaFoldDB" id="A0A7G5EG33"/>
<gene>
    <name evidence="8" type="ORF">HS961_08955</name>
</gene>
<dbReference type="PANTHER" id="PTHR10815">
    <property type="entry name" value="METHYLATED-DNA--PROTEIN-CYSTEINE METHYLTRANSFERASE"/>
    <property type="match status" value="1"/>
</dbReference>
<keyword evidence="5" id="KW-0234">DNA repair</keyword>
<dbReference type="InterPro" id="IPR036388">
    <property type="entry name" value="WH-like_DNA-bd_sf"/>
</dbReference>
<dbReference type="NCBIfam" id="TIGR00589">
    <property type="entry name" value="ogt"/>
    <property type="match status" value="1"/>
</dbReference>
<dbReference type="Pfam" id="PF01035">
    <property type="entry name" value="DNA_binding_1"/>
    <property type="match status" value="1"/>
</dbReference>
<dbReference type="CDD" id="cd06445">
    <property type="entry name" value="ATase"/>
    <property type="match status" value="1"/>
</dbReference>
<dbReference type="GO" id="GO:0006281">
    <property type="term" value="P:DNA repair"/>
    <property type="evidence" value="ECO:0007669"/>
    <property type="project" value="UniProtKB-KW"/>
</dbReference>
<dbReference type="PANTHER" id="PTHR10815:SF5">
    <property type="entry name" value="METHYLATED-DNA--PROTEIN-CYSTEINE METHYLTRANSFERASE"/>
    <property type="match status" value="1"/>
</dbReference>
<keyword evidence="4" id="KW-0227">DNA damage</keyword>
<comment type="catalytic activity">
    <reaction evidence="6">
        <text>a 6-O-methyl-2'-deoxyguanosine in DNA + L-cysteinyl-[protein] = S-methyl-L-cysteinyl-[protein] + a 2'-deoxyguanosine in DNA</text>
        <dbReference type="Rhea" id="RHEA:24000"/>
        <dbReference type="Rhea" id="RHEA-COMP:10131"/>
        <dbReference type="Rhea" id="RHEA-COMP:10132"/>
        <dbReference type="Rhea" id="RHEA-COMP:11367"/>
        <dbReference type="Rhea" id="RHEA-COMP:11368"/>
        <dbReference type="ChEBI" id="CHEBI:29950"/>
        <dbReference type="ChEBI" id="CHEBI:82612"/>
        <dbReference type="ChEBI" id="CHEBI:85445"/>
        <dbReference type="ChEBI" id="CHEBI:85448"/>
        <dbReference type="EC" id="2.1.1.63"/>
    </reaction>
</comment>
<feature type="domain" description="Methylated-DNA-[protein]-cysteine S-methyltransferase DNA binding" evidence="7">
    <location>
        <begin position="151"/>
        <end position="233"/>
    </location>
</feature>
<dbReference type="Proteomes" id="UP000515240">
    <property type="component" value="Chromosome"/>
</dbReference>
<evidence type="ECO:0000256" key="6">
    <source>
        <dbReference type="ARBA" id="ARBA00049348"/>
    </source>
</evidence>
<protein>
    <submittedName>
        <fullName evidence="8">MGMT family protein</fullName>
    </submittedName>
</protein>
<evidence type="ECO:0000313" key="9">
    <source>
        <dbReference type="Proteomes" id="UP000515240"/>
    </source>
</evidence>
<dbReference type="GO" id="GO:0032259">
    <property type="term" value="P:methylation"/>
    <property type="evidence" value="ECO:0007669"/>
    <property type="project" value="UniProtKB-KW"/>
</dbReference>
<sequence length="245" mass="26094">MNTEPLSPRSPPSDAWDAAQTGHALFRTRLGVCGIAWGAHAVVALRLPEPSLEATQMRVLEHARQRREGLWRQAQAPGDLSDQALQAVAGVQWLLAGRQETSEPEGSARWPDAPAPVLGDLRSLLTLNRWSAHSGLPLLDDVVLDWHGVPDFSRAVYQLALAIEPGQTRSYGELADDLGGKGMARAVGQALGANPFAPVVPCHRILAAHGARGGFSANGGTRTKLQMLEWEGAALGDGISLGLFD</sequence>
<evidence type="ECO:0000313" key="8">
    <source>
        <dbReference type="EMBL" id="QMV72958.1"/>
    </source>
</evidence>
<dbReference type="GO" id="GO:0003908">
    <property type="term" value="F:methylated-DNA-[protein]-cysteine S-methyltransferase activity"/>
    <property type="evidence" value="ECO:0007669"/>
    <property type="project" value="UniProtKB-EC"/>
</dbReference>
<evidence type="ECO:0000256" key="4">
    <source>
        <dbReference type="ARBA" id="ARBA00022763"/>
    </source>
</evidence>
<dbReference type="KEGG" id="cpis:HS961_08955"/>
<evidence type="ECO:0000256" key="3">
    <source>
        <dbReference type="ARBA" id="ARBA00022679"/>
    </source>
</evidence>
<dbReference type="SUPFAM" id="SSF46767">
    <property type="entry name" value="Methylated DNA-protein cysteine methyltransferase, C-terminal domain"/>
    <property type="match status" value="1"/>
</dbReference>
<evidence type="ECO:0000256" key="5">
    <source>
        <dbReference type="ARBA" id="ARBA00023204"/>
    </source>
</evidence>
<dbReference type="RefSeq" id="WP_182327364.1">
    <property type="nucleotide sequence ID" value="NZ_CP058554.1"/>
</dbReference>
<accession>A0A7G5EG33</accession>
<evidence type="ECO:0000256" key="2">
    <source>
        <dbReference type="ARBA" id="ARBA00022603"/>
    </source>
</evidence>
<organism evidence="8 9">
    <name type="scientific">Comamonas piscis</name>
    <dbReference type="NCBI Taxonomy" id="1562974"/>
    <lineage>
        <taxon>Bacteria</taxon>
        <taxon>Pseudomonadati</taxon>
        <taxon>Pseudomonadota</taxon>
        <taxon>Betaproteobacteria</taxon>
        <taxon>Burkholderiales</taxon>
        <taxon>Comamonadaceae</taxon>
        <taxon>Comamonas</taxon>
    </lineage>
</organism>
<keyword evidence="3" id="KW-0808">Transferase</keyword>
<keyword evidence="9" id="KW-1185">Reference proteome</keyword>
<evidence type="ECO:0000259" key="7">
    <source>
        <dbReference type="Pfam" id="PF01035"/>
    </source>
</evidence>
<name>A0A7G5EG33_9BURK</name>
<dbReference type="PROSITE" id="PS00374">
    <property type="entry name" value="MGMT"/>
    <property type="match status" value="1"/>
</dbReference>
<dbReference type="Gene3D" id="1.10.10.10">
    <property type="entry name" value="Winged helix-like DNA-binding domain superfamily/Winged helix DNA-binding domain"/>
    <property type="match status" value="1"/>
</dbReference>
<evidence type="ECO:0000256" key="1">
    <source>
        <dbReference type="ARBA" id="ARBA00001286"/>
    </source>
</evidence>
<comment type="catalytic activity">
    <reaction evidence="1">
        <text>a 4-O-methyl-thymidine in DNA + L-cysteinyl-[protein] = a thymidine in DNA + S-methyl-L-cysteinyl-[protein]</text>
        <dbReference type="Rhea" id="RHEA:53428"/>
        <dbReference type="Rhea" id="RHEA-COMP:10131"/>
        <dbReference type="Rhea" id="RHEA-COMP:10132"/>
        <dbReference type="Rhea" id="RHEA-COMP:13555"/>
        <dbReference type="Rhea" id="RHEA-COMP:13556"/>
        <dbReference type="ChEBI" id="CHEBI:29950"/>
        <dbReference type="ChEBI" id="CHEBI:82612"/>
        <dbReference type="ChEBI" id="CHEBI:137386"/>
        <dbReference type="ChEBI" id="CHEBI:137387"/>
        <dbReference type="EC" id="2.1.1.63"/>
    </reaction>
</comment>